<feature type="region of interest" description="Disordered" evidence="7">
    <location>
        <begin position="1"/>
        <end position="58"/>
    </location>
</feature>
<evidence type="ECO:0000313" key="8">
    <source>
        <dbReference type="EMBL" id="CAF1196112.1"/>
    </source>
</evidence>
<evidence type="ECO:0000256" key="2">
    <source>
        <dbReference type="ARBA" id="ARBA00022245"/>
    </source>
</evidence>
<keyword evidence="3" id="KW-0217">Developmental protein</keyword>
<comment type="function">
    <text evidence="1">May play an important role in spermatogenesis and/or testis development.</text>
</comment>
<sequence length="192" mass="22618">MMSPSPKSPEEKKLPANENSSNDELSHPQNHTQHEYIASDESTTNSDDDNNNTNNQYEHFNGYCLLPQESDINQQQQQQQQQNYDDSEDEDEEFLRFATLRLQSSIDENKNFQTINSTIYTNESIWSTKLESEPFPVDDDKANYIKNLMSSIKLPESSIPVWAQYYTEQDWQEKLRERIICRQTTFFLNEKN</sequence>
<keyword evidence="9" id="KW-1185">Reference proteome</keyword>
<dbReference type="Pfam" id="PF06910">
    <property type="entry name" value="MEA1"/>
    <property type="match status" value="1"/>
</dbReference>
<name>A0A814W1Z2_9BILA</name>
<dbReference type="Proteomes" id="UP000663870">
    <property type="component" value="Unassembled WGS sequence"/>
</dbReference>
<dbReference type="GO" id="GO:0007283">
    <property type="term" value="P:spermatogenesis"/>
    <property type="evidence" value="ECO:0007669"/>
    <property type="project" value="UniProtKB-KW"/>
</dbReference>
<keyword evidence="5" id="KW-0221">Differentiation</keyword>
<evidence type="ECO:0000256" key="7">
    <source>
        <dbReference type="SAM" id="MobiDB-lite"/>
    </source>
</evidence>
<proteinExistence type="predicted"/>
<dbReference type="EMBL" id="CAJNOL010000776">
    <property type="protein sequence ID" value="CAF1196112.1"/>
    <property type="molecule type" value="Genomic_DNA"/>
</dbReference>
<dbReference type="InterPro" id="IPR009685">
    <property type="entry name" value="MEA1"/>
</dbReference>
<reference evidence="8" key="1">
    <citation type="submission" date="2021-02" db="EMBL/GenBank/DDBJ databases">
        <authorList>
            <person name="Nowell W R."/>
        </authorList>
    </citation>
    <scope>NUCLEOTIDE SEQUENCE</scope>
</reference>
<evidence type="ECO:0000256" key="6">
    <source>
        <dbReference type="ARBA" id="ARBA00022871"/>
    </source>
</evidence>
<keyword evidence="6" id="KW-0744">Spermatogenesis</keyword>
<feature type="compositionally biased region" description="Low complexity" evidence="7">
    <location>
        <begin position="72"/>
        <end position="84"/>
    </location>
</feature>
<dbReference type="GO" id="GO:0030154">
    <property type="term" value="P:cell differentiation"/>
    <property type="evidence" value="ECO:0007669"/>
    <property type="project" value="UniProtKB-KW"/>
</dbReference>
<feature type="region of interest" description="Disordered" evidence="7">
    <location>
        <begin position="72"/>
        <end position="91"/>
    </location>
</feature>
<feature type="compositionally biased region" description="Polar residues" evidence="7">
    <location>
        <begin position="17"/>
        <end position="31"/>
    </location>
</feature>
<protein>
    <recommendedName>
        <fullName evidence="2">Male-enhanced antigen 1</fullName>
    </recommendedName>
</protein>
<evidence type="ECO:0000256" key="3">
    <source>
        <dbReference type="ARBA" id="ARBA00022473"/>
    </source>
</evidence>
<feature type="compositionally biased region" description="Low complexity" evidence="7">
    <location>
        <begin position="39"/>
        <end position="55"/>
    </location>
</feature>
<gene>
    <name evidence="8" type="ORF">JXQ802_LOCUS24157</name>
</gene>
<organism evidence="8 9">
    <name type="scientific">Rotaria sordida</name>
    <dbReference type="NCBI Taxonomy" id="392033"/>
    <lineage>
        <taxon>Eukaryota</taxon>
        <taxon>Metazoa</taxon>
        <taxon>Spiralia</taxon>
        <taxon>Gnathifera</taxon>
        <taxon>Rotifera</taxon>
        <taxon>Eurotatoria</taxon>
        <taxon>Bdelloidea</taxon>
        <taxon>Philodinida</taxon>
        <taxon>Philodinidae</taxon>
        <taxon>Rotaria</taxon>
    </lineage>
</organism>
<dbReference type="PANTHER" id="PTHR17005">
    <property type="entry name" value="MALE-ENHANCED ANTIGEN-1"/>
    <property type="match status" value="1"/>
</dbReference>
<evidence type="ECO:0000256" key="4">
    <source>
        <dbReference type="ARBA" id="ARBA00022553"/>
    </source>
</evidence>
<dbReference type="AlphaFoldDB" id="A0A814W1Z2"/>
<evidence type="ECO:0000256" key="5">
    <source>
        <dbReference type="ARBA" id="ARBA00022782"/>
    </source>
</evidence>
<evidence type="ECO:0000256" key="1">
    <source>
        <dbReference type="ARBA" id="ARBA00002540"/>
    </source>
</evidence>
<accession>A0A814W1Z2</accession>
<comment type="caution">
    <text evidence="8">The sequence shown here is derived from an EMBL/GenBank/DDBJ whole genome shotgun (WGS) entry which is preliminary data.</text>
</comment>
<evidence type="ECO:0000313" key="9">
    <source>
        <dbReference type="Proteomes" id="UP000663870"/>
    </source>
</evidence>
<keyword evidence="4" id="KW-0597">Phosphoprotein</keyword>